<dbReference type="GO" id="GO:0016787">
    <property type="term" value="F:hydrolase activity"/>
    <property type="evidence" value="ECO:0007669"/>
    <property type="project" value="UniProtKB-KW"/>
</dbReference>
<dbReference type="PANTHER" id="PTHR48081">
    <property type="entry name" value="AB HYDROLASE SUPERFAMILY PROTEIN C4A8.06C"/>
    <property type="match status" value="1"/>
</dbReference>
<dbReference type="EMBL" id="JAFIMR010000004">
    <property type="protein sequence ID" value="KAI1879572.1"/>
    <property type="molecule type" value="Genomic_DNA"/>
</dbReference>
<dbReference type="InterPro" id="IPR029058">
    <property type="entry name" value="AB_hydrolase_fold"/>
</dbReference>
<dbReference type="PANTHER" id="PTHR48081:SF8">
    <property type="entry name" value="ALPHA_BETA HYDROLASE FOLD-3 DOMAIN-CONTAINING PROTEIN-RELATED"/>
    <property type="match status" value="1"/>
</dbReference>
<sequence>MTDLKYDTEFWGVIGHLIAGAKSPDFDDHVALRMHMEEVSRQLFQHVPRPAGVSETKYDIVSLDGTNIALHRFAPDSLKNATSPQRAVIYLHAGGMIMGSIDMFKPQIENDAVLNEVQFFGVEYRLAPEHPAPAALEDTYAAIQWIQANAKELNVDPARIALMGHSAGGGIAAGTALMARDKGLSPPLARLVLIYPMLDDRTTLESGNVLGKYLTWTSQNNDIGWKAYLGGRERGNRADVSIYAAPGRAENLEGLPPTYLEIGGLDLFKAENIAFAGKLATANNGVEFHLYAGLVHGWDGIAPTIRAFKQAAENRKRVLADF</sequence>
<dbReference type="Gene3D" id="3.40.50.1820">
    <property type="entry name" value="alpha/beta hydrolase"/>
    <property type="match status" value="1"/>
</dbReference>
<accession>A0A9P9WV24</accession>
<keyword evidence="4" id="KW-1185">Reference proteome</keyword>
<organism evidence="3 4">
    <name type="scientific">Neoarthrinium moseri</name>
    <dbReference type="NCBI Taxonomy" id="1658444"/>
    <lineage>
        <taxon>Eukaryota</taxon>
        <taxon>Fungi</taxon>
        <taxon>Dikarya</taxon>
        <taxon>Ascomycota</taxon>
        <taxon>Pezizomycotina</taxon>
        <taxon>Sordariomycetes</taxon>
        <taxon>Xylariomycetidae</taxon>
        <taxon>Amphisphaeriales</taxon>
        <taxon>Apiosporaceae</taxon>
        <taxon>Neoarthrinium</taxon>
    </lineage>
</organism>
<dbReference type="Proteomes" id="UP000829685">
    <property type="component" value="Unassembled WGS sequence"/>
</dbReference>
<comment type="caution">
    <text evidence="3">The sequence shown here is derived from an EMBL/GenBank/DDBJ whole genome shotgun (WGS) entry which is preliminary data.</text>
</comment>
<dbReference type="InterPro" id="IPR050300">
    <property type="entry name" value="GDXG_lipolytic_enzyme"/>
</dbReference>
<proteinExistence type="predicted"/>
<dbReference type="InterPro" id="IPR013094">
    <property type="entry name" value="AB_hydrolase_3"/>
</dbReference>
<dbReference type="SUPFAM" id="SSF53474">
    <property type="entry name" value="alpha/beta-Hydrolases"/>
    <property type="match status" value="1"/>
</dbReference>
<reference evidence="3" key="1">
    <citation type="submission" date="2021-03" db="EMBL/GenBank/DDBJ databases">
        <title>Revisited historic fungal species revealed as producer of novel bioactive compounds through whole genome sequencing and comparative genomics.</title>
        <authorList>
            <person name="Vignolle G.A."/>
            <person name="Hochenegger N."/>
            <person name="Mach R.L."/>
            <person name="Mach-Aigner A.R."/>
            <person name="Javad Rahimi M."/>
            <person name="Salim K.A."/>
            <person name="Chan C.M."/>
            <person name="Lim L.B.L."/>
            <person name="Cai F."/>
            <person name="Druzhinina I.S."/>
            <person name="U'Ren J.M."/>
            <person name="Derntl C."/>
        </authorList>
    </citation>
    <scope>NUCLEOTIDE SEQUENCE</scope>
    <source>
        <strain evidence="3">TUCIM 5799</strain>
    </source>
</reference>
<evidence type="ECO:0000256" key="1">
    <source>
        <dbReference type="ARBA" id="ARBA00022801"/>
    </source>
</evidence>
<evidence type="ECO:0000259" key="2">
    <source>
        <dbReference type="Pfam" id="PF07859"/>
    </source>
</evidence>
<gene>
    <name evidence="3" type="ORF">JX265_002526</name>
</gene>
<feature type="domain" description="Alpha/beta hydrolase fold-3" evidence="2">
    <location>
        <begin position="88"/>
        <end position="298"/>
    </location>
</feature>
<keyword evidence="1" id="KW-0378">Hydrolase</keyword>
<dbReference type="OrthoDB" id="408631at2759"/>
<dbReference type="AlphaFoldDB" id="A0A9P9WV24"/>
<protein>
    <recommendedName>
        <fullName evidence="2">Alpha/beta hydrolase fold-3 domain-containing protein</fullName>
    </recommendedName>
</protein>
<name>A0A9P9WV24_9PEZI</name>
<dbReference type="Pfam" id="PF07859">
    <property type="entry name" value="Abhydrolase_3"/>
    <property type="match status" value="1"/>
</dbReference>
<evidence type="ECO:0000313" key="4">
    <source>
        <dbReference type="Proteomes" id="UP000829685"/>
    </source>
</evidence>
<evidence type="ECO:0000313" key="3">
    <source>
        <dbReference type="EMBL" id="KAI1879572.1"/>
    </source>
</evidence>